<organism evidence="1 2">
    <name type="scientific">Umbelopsis vinacea</name>
    <dbReference type="NCBI Taxonomy" id="44442"/>
    <lineage>
        <taxon>Eukaryota</taxon>
        <taxon>Fungi</taxon>
        <taxon>Fungi incertae sedis</taxon>
        <taxon>Mucoromycota</taxon>
        <taxon>Mucoromycotina</taxon>
        <taxon>Umbelopsidomycetes</taxon>
        <taxon>Umbelopsidales</taxon>
        <taxon>Umbelopsidaceae</taxon>
        <taxon>Umbelopsis</taxon>
    </lineage>
</organism>
<dbReference type="OrthoDB" id="2303435at2759"/>
<dbReference type="AlphaFoldDB" id="A0A8H7UE91"/>
<proteinExistence type="predicted"/>
<dbReference type="Gene3D" id="2.130.10.10">
    <property type="entry name" value="YVTN repeat-like/Quinoprotein amine dehydrogenase"/>
    <property type="match status" value="1"/>
</dbReference>
<name>A0A8H7UE91_9FUNG</name>
<keyword evidence="2" id="KW-1185">Reference proteome</keyword>
<dbReference type="InterPro" id="IPR015943">
    <property type="entry name" value="WD40/YVTN_repeat-like_dom_sf"/>
</dbReference>
<comment type="caution">
    <text evidence="1">The sequence shown here is derived from an EMBL/GenBank/DDBJ whole genome shotgun (WGS) entry which is preliminary data.</text>
</comment>
<dbReference type="Proteomes" id="UP000612746">
    <property type="component" value="Unassembled WGS sequence"/>
</dbReference>
<protein>
    <submittedName>
        <fullName evidence="1">Uncharacterized protein</fullName>
    </submittedName>
</protein>
<dbReference type="SUPFAM" id="SSF50998">
    <property type="entry name" value="Quinoprotein alcohol dehydrogenase-like"/>
    <property type="match status" value="1"/>
</dbReference>
<sequence>MLVFTYPLAFYDLEKPAEISNFLPKGTNFWNNDWVSAYSAVRHTNGLIYVTTNLNSLYEINTEDRKVRRVSTLSSWAFCRLISYENELLCFGARLTVVDPAIGNSKPWMEGEGFFESYWSRTRAAVVHSSKIYVATQTNSFYCIGRDKNPTLIESETDWSTCSALLSANDTLYATLDSGLYVIDTATGDATKIAKVKSKIKCGAIAADGCLYVVTKDGHLYKLESDQLVEILHTSPLGVASTMA</sequence>
<accession>A0A8H7UE91</accession>
<evidence type="ECO:0000313" key="2">
    <source>
        <dbReference type="Proteomes" id="UP000612746"/>
    </source>
</evidence>
<reference evidence="1" key="1">
    <citation type="submission" date="2020-12" db="EMBL/GenBank/DDBJ databases">
        <title>Metabolic potential, ecology and presence of endohyphal bacteria is reflected in genomic diversity of Mucoromycotina.</title>
        <authorList>
            <person name="Muszewska A."/>
            <person name="Okrasinska A."/>
            <person name="Steczkiewicz K."/>
            <person name="Drgas O."/>
            <person name="Orlowska M."/>
            <person name="Perlinska-Lenart U."/>
            <person name="Aleksandrzak-Piekarczyk T."/>
            <person name="Szatraj K."/>
            <person name="Zielenkiewicz U."/>
            <person name="Pilsyk S."/>
            <person name="Malc E."/>
            <person name="Mieczkowski P."/>
            <person name="Kruszewska J.S."/>
            <person name="Biernat P."/>
            <person name="Pawlowska J."/>
        </authorList>
    </citation>
    <scope>NUCLEOTIDE SEQUENCE</scope>
    <source>
        <strain evidence="1">WA0000051536</strain>
    </source>
</reference>
<dbReference type="EMBL" id="JAEPRA010000010">
    <property type="protein sequence ID" value="KAG2179735.1"/>
    <property type="molecule type" value="Genomic_DNA"/>
</dbReference>
<gene>
    <name evidence="1" type="ORF">INT44_006583</name>
</gene>
<evidence type="ECO:0000313" key="1">
    <source>
        <dbReference type="EMBL" id="KAG2179735.1"/>
    </source>
</evidence>
<dbReference type="InterPro" id="IPR011047">
    <property type="entry name" value="Quinoprotein_ADH-like_sf"/>
</dbReference>